<proteinExistence type="predicted"/>
<gene>
    <name evidence="2" type="ORF">MNEG_13309</name>
</gene>
<dbReference type="RefSeq" id="XP_013893672.1">
    <property type="nucleotide sequence ID" value="XM_014038218.1"/>
</dbReference>
<evidence type="ECO:0000313" key="3">
    <source>
        <dbReference type="Proteomes" id="UP000054498"/>
    </source>
</evidence>
<feature type="region of interest" description="Disordered" evidence="1">
    <location>
        <begin position="196"/>
        <end position="220"/>
    </location>
</feature>
<dbReference type="SUPFAM" id="SSF49785">
    <property type="entry name" value="Galactose-binding domain-like"/>
    <property type="match status" value="2"/>
</dbReference>
<dbReference type="KEGG" id="mng:MNEG_13309"/>
<dbReference type="Proteomes" id="UP000054498">
    <property type="component" value="Unassembled WGS sequence"/>
</dbReference>
<organism evidence="2 3">
    <name type="scientific">Monoraphidium neglectum</name>
    <dbReference type="NCBI Taxonomy" id="145388"/>
    <lineage>
        <taxon>Eukaryota</taxon>
        <taxon>Viridiplantae</taxon>
        <taxon>Chlorophyta</taxon>
        <taxon>core chlorophytes</taxon>
        <taxon>Chlorophyceae</taxon>
        <taxon>CS clade</taxon>
        <taxon>Sphaeropleales</taxon>
        <taxon>Selenastraceae</taxon>
        <taxon>Monoraphidium</taxon>
    </lineage>
</organism>
<evidence type="ECO:0000313" key="2">
    <source>
        <dbReference type="EMBL" id="KIY94652.1"/>
    </source>
</evidence>
<reference evidence="2 3" key="1">
    <citation type="journal article" date="2013" name="BMC Genomics">
        <title>Reconstruction of the lipid metabolism for the microalga Monoraphidium neglectum from its genome sequence reveals characteristics suitable for biofuel production.</title>
        <authorList>
            <person name="Bogen C."/>
            <person name="Al-Dilaimi A."/>
            <person name="Albersmeier A."/>
            <person name="Wichmann J."/>
            <person name="Grundmann M."/>
            <person name="Rupp O."/>
            <person name="Lauersen K.J."/>
            <person name="Blifernez-Klassen O."/>
            <person name="Kalinowski J."/>
            <person name="Goesmann A."/>
            <person name="Mussgnug J.H."/>
            <person name="Kruse O."/>
        </authorList>
    </citation>
    <scope>NUCLEOTIDE SEQUENCE [LARGE SCALE GENOMIC DNA]</scope>
    <source>
        <strain evidence="2 3">SAG 48.87</strain>
    </source>
</reference>
<protein>
    <submittedName>
        <fullName evidence="2">Uncharacterized protein</fullName>
    </submittedName>
</protein>
<dbReference type="Gene3D" id="2.60.120.260">
    <property type="entry name" value="Galactose-binding domain-like"/>
    <property type="match status" value="2"/>
</dbReference>
<sequence length="421" mass="41243">MTIEFGTAPVGTVLTFDDITVYNGNLPPVGVVPGAATKIAATSTDFEGAGPFPASGGQYGGAAATFAFGAPAGAVAAASGTQGASAAVVAAGTASYNLQFVGPWTQLTGGRKYTARVQVRATAPSPVTLVFLRNLVYTPFAPSFAPVTVGTAWTTLTIADVILPATAEYHVQAEFGLAAAGTTLFFDNLEVFDTTDGPAPAPPATNSVTPGGGGGSGTATKIAATSTDFEGAGPFPASGGQYGGAAATFAFDGTAPAPPATNPVTPGGGGGGGGATVLATTSEDFSGPGAPKFVFAQFAGAALTPGNAAGVAQATVVTAGADQYALQLVGPSVQLDATKTYTISASVTASVATTVQVLFLQETPTLAPVSPQGFAVGPAAKTVTLAGVKPPTTGPHHVQFEFGKSAAGTVMTFDNIVVIVQ</sequence>
<keyword evidence="3" id="KW-1185">Reference proteome</keyword>
<dbReference type="EMBL" id="KK103966">
    <property type="protein sequence ID" value="KIY94652.1"/>
    <property type="molecule type" value="Genomic_DNA"/>
</dbReference>
<dbReference type="GeneID" id="25730758"/>
<name>A0A0D2J447_9CHLO</name>
<dbReference type="AlphaFoldDB" id="A0A0D2J447"/>
<dbReference type="InterPro" id="IPR008979">
    <property type="entry name" value="Galactose-bd-like_sf"/>
</dbReference>
<evidence type="ECO:0000256" key="1">
    <source>
        <dbReference type="SAM" id="MobiDB-lite"/>
    </source>
</evidence>
<accession>A0A0D2J447</accession>